<evidence type="ECO:0000256" key="8">
    <source>
        <dbReference type="ARBA" id="ARBA00054043"/>
    </source>
</evidence>
<dbReference type="GO" id="GO:0030163">
    <property type="term" value="P:protein catabolic process"/>
    <property type="evidence" value="ECO:0007669"/>
    <property type="project" value="UniProtKB-UniRule"/>
</dbReference>
<dbReference type="RefSeq" id="WP_014109103.1">
    <property type="nucleotide sequence ID" value="NC_016041.1"/>
</dbReference>
<protein>
    <recommendedName>
        <fullName evidence="11 15">Leucyl/phenylalanyl-tRNA--protein transferase</fullName>
        <ecNumber evidence="10 15">2.3.2.6</ecNumber>
    </recommendedName>
    <alternativeName>
        <fullName evidence="12 15">L/F-transferase</fullName>
    </alternativeName>
    <alternativeName>
        <fullName evidence="13 15">Leucyltransferase</fullName>
    </alternativeName>
    <alternativeName>
        <fullName evidence="14 15">Phenyalanyltransferase</fullName>
    </alternativeName>
</protein>
<dbReference type="PANTHER" id="PTHR30098">
    <property type="entry name" value="LEUCYL/PHENYLALANYL-TRNA--PROTEIN TRANSFERASE"/>
    <property type="match status" value="1"/>
</dbReference>
<evidence type="ECO:0000256" key="13">
    <source>
        <dbReference type="ARBA" id="ARBA00077165"/>
    </source>
</evidence>
<dbReference type="AlphaFoldDB" id="G4QH41"/>
<dbReference type="eggNOG" id="COG2360">
    <property type="taxonomic scope" value="Bacteria"/>
</dbReference>
<comment type="similarity">
    <text evidence="9 15">Belongs to the L/F-transferase family.</text>
</comment>
<accession>G4QH41</accession>
<keyword evidence="2 15" id="KW-0963">Cytoplasm</keyword>
<dbReference type="KEGG" id="gni:GNIT_2121"/>
<dbReference type="Gene3D" id="3.30.70.3550">
    <property type="entry name" value="Leucyl/phenylalanyl-tRNA-protein transferase, N-terminal domain"/>
    <property type="match status" value="1"/>
</dbReference>
<keyword evidence="3 15" id="KW-0808">Transferase</keyword>
<dbReference type="Pfam" id="PF03588">
    <property type="entry name" value="Leu_Phe_trans"/>
    <property type="match status" value="1"/>
</dbReference>
<evidence type="ECO:0000256" key="10">
    <source>
        <dbReference type="ARBA" id="ARBA00066767"/>
    </source>
</evidence>
<dbReference type="InterPro" id="IPR042203">
    <property type="entry name" value="Leu/Phe-tRNA_Trfase_C"/>
</dbReference>
<gene>
    <name evidence="15 16" type="primary">aat</name>
    <name evidence="16" type="ordered locus">GNIT_2121</name>
</gene>
<dbReference type="SUPFAM" id="SSF55729">
    <property type="entry name" value="Acyl-CoA N-acyltransferases (Nat)"/>
    <property type="match status" value="1"/>
</dbReference>
<keyword evidence="4 15" id="KW-0012">Acyltransferase</keyword>
<comment type="subcellular location">
    <subcellularLocation>
        <location evidence="1 15">Cytoplasm</location>
    </subcellularLocation>
</comment>
<comment type="catalytic activity">
    <reaction evidence="6 15">
        <text>N-terminal L-arginyl-[protein] + L-leucyl-tRNA(Leu) = N-terminal L-leucyl-L-arginyl-[protein] + tRNA(Leu) + H(+)</text>
        <dbReference type="Rhea" id="RHEA:50416"/>
        <dbReference type="Rhea" id="RHEA-COMP:9613"/>
        <dbReference type="Rhea" id="RHEA-COMP:9622"/>
        <dbReference type="Rhea" id="RHEA-COMP:12672"/>
        <dbReference type="Rhea" id="RHEA-COMP:12673"/>
        <dbReference type="ChEBI" id="CHEBI:15378"/>
        <dbReference type="ChEBI" id="CHEBI:64719"/>
        <dbReference type="ChEBI" id="CHEBI:78442"/>
        <dbReference type="ChEBI" id="CHEBI:78494"/>
        <dbReference type="ChEBI" id="CHEBI:133044"/>
        <dbReference type="EC" id="2.3.2.6"/>
    </reaction>
</comment>
<evidence type="ECO:0000256" key="1">
    <source>
        <dbReference type="ARBA" id="ARBA00004496"/>
    </source>
</evidence>
<dbReference type="InterPro" id="IPR042221">
    <property type="entry name" value="Leu/Phe-tRNA_Trfase_N"/>
</dbReference>
<dbReference type="NCBIfam" id="TIGR00667">
    <property type="entry name" value="aat"/>
    <property type="match status" value="1"/>
</dbReference>
<dbReference type="OrthoDB" id="9790282at2"/>
<dbReference type="HAMAP" id="MF_00688">
    <property type="entry name" value="Leu_Phe_trans"/>
    <property type="match status" value="1"/>
</dbReference>
<evidence type="ECO:0000256" key="12">
    <source>
        <dbReference type="ARBA" id="ARBA00077136"/>
    </source>
</evidence>
<sequence length="245" mass="27694">MIELFKLDHSNRFPAVDLALDEPNGLLAFGGDLSTDRLVNAYHSGIFPWFGEEDPYLWWSPDPRGILELDKFHASKTLLKSLKKAEYHVTLNNNFLGVINQCSKIPRKVSGLGHVGETSTQTWITEEMFNAYVKLHEAGHAHSVEVWHKETLVGGLYGVAVGGVFCGESMFHLKTDASKVALYALVKHMKKFDMGFIDCQMETAHLATLGCESISRETFLKRLKKYKDLNVDPEAWRPQSLRKLI</sequence>
<proteinExistence type="inferred from homology"/>
<evidence type="ECO:0000313" key="17">
    <source>
        <dbReference type="Proteomes" id="UP000009282"/>
    </source>
</evidence>
<organism evidence="16 17">
    <name type="scientific">Glaciecola nitratireducens (strain JCM 12485 / KCTC 12276 / FR1064)</name>
    <dbReference type="NCBI Taxonomy" id="1085623"/>
    <lineage>
        <taxon>Bacteria</taxon>
        <taxon>Pseudomonadati</taxon>
        <taxon>Pseudomonadota</taxon>
        <taxon>Gammaproteobacteria</taxon>
        <taxon>Alteromonadales</taxon>
        <taxon>Alteromonadaceae</taxon>
        <taxon>Brumicola</taxon>
    </lineage>
</organism>
<dbReference type="Proteomes" id="UP000009282">
    <property type="component" value="Chromosome"/>
</dbReference>
<dbReference type="EMBL" id="CP003060">
    <property type="protein sequence ID" value="AEP30229.1"/>
    <property type="molecule type" value="Genomic_DNA"/>
</dbReference>
<comment type="catalytic activity">
    <reaction evidence="7 15">
        <text>N-terminal L-lysyl-[protein] + L-leucyl-tRNA(Leu) = N-terminal L-leucyl-L-lysyl-[protein] + tRNA(Leu) + H(+)</text>
        <dbReference type="Rhea" id="RHEA:12340"/>
        <dbReference type="Rhea" id="RHEA-COMP:9613"/>
        <dbReference type="Rhea" id="RHEA-COMP:9622"/>
        <dbReference type="Rhea" id="RHEA-COMP:12670"/>
        <dbReference type="Rhea" id="RHEA-COMP:12671"/>
        <dbReference type="ChEBI" id="CHEBI:15378"/>
        <dbReference type="ChEBI" id="CHEBI:65249"/>
        <dbReference type="ChEBI" id="CHEBI:78442"/>
        <dbReference type="ChEBI" id="CHEBI:78494"/>
        <dbReference type="ChEBI" id="CHEBI:133043"/>
        <dbReference type="EC" id="2.3.2.6"/>
    </reaction>
</comment>
<evidence type="ECO:0000256" key="7">
    <source>
        <dbReference type="ARBA" id="ARBA00051538"/>
    </source>
</evidence>
<evidence type="ECO:0000256" key="2">
    <source>
        <dbReference type="ARBA" id="ARBA00022490"/>
    </source>
</evidence>
<keyword evidence="17" id="KW-1185">Reference proteome</keyword>
<evidence type="ECO:0000256" key="6">
    <source>
        <dbReference type="ARBA" id="ARBA00050652"/>
    </source>
</evidence>
<evidence type="ECO:0000256" key="4">
    <source>
        <dbReference type="ARBA" id="ARBA00023315"/>
    </source>
</evidence>
<dbReference type="GO" id="GO:0005737">
    <property type="term" value="C:cytoplasm"/>
    <property type="evidence" value="ECO:0007669"/>
    <property type="project" value="UniProtKB-SubCell"/>
</dbReference>
<evidence type="ECO:0000313" key="16">
    <source>
        <dbReference type="EMBL" id="AEP30229.1"/>
    </source>
</evidence>
<evidence type="ECO:0000256" key="15">
    <source>
        <dbReference type="HAMAP-Rule" id="MF_00688"/>
    </source>
</evidence>
<name>G4QH41_GLANF</name>
<evidence type="ECO:0000256" key="5">
    <source>
        <dbReference type="ARBA" id="ARBA00050607"/>
    </source>
</evidence>
<evidence type="ECO:0000256" key="9">
    <source>
        <dbReference type="ARBA" id="ARBA00061535"/>
    </source>
</evidence>
<reference evidence="16 17" key="1">
    <citation type="journal article" date="2011" name="J. Bacteriol.">
        <title>Complete genome sequence of seawater bacterium Glaciecola nitratireducens FR1064T.</title>
        <authorList>
            <person name="Bian F."/>
            <person name="Qin Q.L."/>
            <person name="Xie B.B."/>
            <person name="Shu Y.L."/>
            <person name="Zhang X.Y."/>
            <person name="Yu Y."/>
            <person name="Chen B."/>
            <person name="Chen X.L."/>
            <person name="Zhou B.C."/>
            <person name="Zhang Y.Z."/>
        </authorList>
    </citation>
    <scope>NUCLEOTIDE SEQUENCE [LARGE SCALE GENOMIC DNA]</scope>
    <source>
        <strain evidence="17">JCM 12485 / KCTC 12276 / FR1064</strain>
    </source>
</reference>
<comment type="function">
    <text evidence="8 15">Functions in the N-end rule pathway of protein degradation where it conjugates Leu, Phe and, less efficiently, Met from aminoacyl-tRNAs to the N-termini of proteins containing an N-terminal arginine or lysine.</text>
</comment>
<dbReference type="FunFam" id="3.30.70.3550:FF:000001">
    <property type="entry name" value="Leucyl/phenylalanyl-tRNA--protein transferase"/>
    <property type="match status" value="1"/>
</dbReference>
<dbReference type="InterPro" id="IPR016181">
    <property type="entry name" value="Acyl_CoA_acyltransferase"/>
</dbReference>
<dbReference type="InterPro" id="IPR004616">
    <property type="entry name" value="Leu/Phe-tRNA_Trfase"/>
</dbReference>
<dbReference type="EC" id="2.3.2.6" evidence="10 15"/>
<dbReference type="PANTHER" id="PTHR30098:SF2">
    <property type="entry name" value="LEUCYL_PHENYLALANYL-TRNA--PROTEIN TRANSFERASE"/>
    <property type="match status" value="1"/>
</dbReference>
<dbReference type="HOGENOM" id="CLU_075045_0_0_6"/>
<dbReference type="Gene3D" id="3.40.630.70">
    <property type="entry name" value="Leucyl/phenylalanyl-tRNA-protein transferase, C-terminal domain"/>
    <property type="match status" value="1"/>
</dbReference>
<dbReference type="GO" id="GO:0008914">
    <property type="term" value="F:leucyl-tRNA--protein transferase activity"/>
    <property type="evidence" value="ECO:0007669"/>
    <property type="project" value="UniProtKB-UniRule"/>
</dbReference>
<evidence type="ECO:0000256" key="14">
    <source>
        <dbReference type="ARBA" id="ARBA00083640"/>
    </source>
</evidence>
<dbReference type="STRING" id="1085623.GNIT_2121"/>
<comment type="catalytic activity">
    <reaction evidence="5 15">
        <text>L-phenylalanyl-tRNA(Phe) + an N-terminal L-alpha-aminoacyl-[protein] = an N-terminal L-phenylalanyl-L-alpha-aminoacyl-[protein] + tRNA(Phe)</text>
        <dbReference type="Rhea" id="RHEA:43632"/>
        <dbReference type="Rhea" id="RHEA-COMP:9668"/>
        <dbReference type="Rhea" id="RHEA-COMP:9699"/>
        <dbReference type="Rhea" id="RHEA-COMP:10636"/>
        <dbReference type="Rhea" id="RHEA-COMP:10637"/>
        <dbReference type="ChEBI" id="CHEBI:78442"/>
        <dbReference type="ChEBI" id="CHEBI:78531"/>
        <dbReference type="ChEBI" id="CHEBI:78597"/>
        <dbReference type="ChEBI" id="CHEBI:83561"/>
        <dbReference type="EC" id="2.3.2.6"/>
    </reaction>
</comment>
<evidence type="ECO:0000256" key="11">
    <source>
        <dbReference type="ARBA" id="ARBA00074372"/>
    </source>
</evidence>
<evidence type="ECO:0000256" key="3">
    <source>
        <dbReference type="ARBA" id="ARBA00022679"/>
    </source>
</evidence>